<sequence length="455" mass="48919">MPLPSFLRRPAVPLASAALLAAVALPGLSTTAVATPTRPALPLPAVASLQTVRIEVPSALDAAPFDKARSVNVPEGWTVKVVARPKKPRLEVPTPDGRLLVSRPEYGLITRLTPNKRGYPTSSTLVKGLRKPHGMVFDGNTLYVAESNRVDKYTYKDGKVGKRSTVLSGLPDSKSKDLKGAYAHALKSLALGPDHELYVSVGSTQNASASDRDLKLQRASVLKIEKGKSGYSVFARGVRNGTGLAVAPDGNLWTAVNNRDNTTYPYHQDYDGNGSDDYDKKITAYVNDHPIEPLARLTKGRDLGWPYCNPNPDVDPGVKGTDFDYSDRPFVRDAELNGNGSKLDCTKLPALEQGLPAHSAPLGLAFTRTELPGIGSGALVGVHGSWNRNPPREPEVAFFSYSRGEMGGQRTIMSGFQNSKGDRWGRPVAAVQGADGNVYVTDDYANAVYRMTPPA</sequence>
<name>A0A7W5JWW1_9ACTN</name>
<comment type="caution">
    <text evidence="3">The sequence shown here is derived from an EMBL/GenBank/DDBJ whole genome shotgun (WGS) entry which is preliminary data.</text>
</comment>
<dbReference type="Pfam" id="PF22807">
    <property type="entry name" value="TrAA12"/>
    <property type="match status" value="1"/>
</dbReference>
<evidence type="ECO:0000313" key="4">
    <source>
        <dbReference type="Proteomes" id="UP000565572"/>
    </source>
</evidence>
<organism evidence="3 4">
    <name type="scientific">Microlunatus antarcticus</name>
    <dbReference type="NCBI Taxonomy" id="53388"/>
    <lineage>
        <taxon>Bacteria</taxon>
        <taxon>Bacillati</taxon>
        <taxon>Actinomycetota</taxon>
        <taxon>Actinomycetes</taxon>
        <taxon>Propionibacteriales</taxon>
        <taxon>Propionibacteriaceae</taxon>
        <taxon>Microlunatus</taxon>
    </lineage>
</organism>
<keyword evidence="4" id="KW-1185">Reference proteome</keyword>
<feature type="signal peptide" evidence="1">
    <location>
        <begin position="1"/>
        <end position="34"/>
    </location>
</feature>
<accession>A0A7W5JWW1</accession>
<dbReference type="EMBL" id="JACHZG010000001">
    <property type="protein sequence ID" value="MBB3327819.1"/>
    <property type="molecule type" value="Genomic_DNA"/>
</dbReference>
<dbReference type="Proteomes" id="UP000565572">
    <property type="component" value="Unassembled WGS sequence"/>
</dbReference>
<reference evidence="3 4" key="1">
    <citation type="submission" date="2020-08" db="EMBL/GenBank/DDBJ databases">
        <title>Sequencing the genomes of 1000 actinobacteria strains.</title>
        <authorList>
            <person name="Klenk H.-P."/>
        </authorList>
    </citation>
    <scope>NUCLEOTIDE SEQUENCE [LARGE SCALE GENOMIC DNA]</scope>
    <source>
        <strain evidence="3 4">DSM 11053</strain>
    </source>
</reference>
<protein>
    <submittedName>
        <fullName evidence="3">Glucose/arabinose dehydrogenase</fullName>
    </submittedName>
</protein>
<feature type="chain" id="PRO_5031104529" evidence="1">
    <location>
        <begin position="35"/>
        <end position="455"/>
    </location>
</feature>
<proteinExistence type="predicted"/>
<feature type="domain" description="Pyrroloquinoline quinone-dependent pyranose dehydrogenase beta-propeller" evidence="2">
    <location>
        <begin position="72"/>
        <end position="449"/>
    </location>
</feature>
<dbReference type="InterPro" id="IPR054539">
    <property type="entry name" value="Beta-prop_PDH"/>
</dbReference>
<dbReference type="RefSeq" id="WP_198423401.1">
    <property type="nucleotide sequence ID" value="NZ_JACHZG010000001.1"/>
</dbReference>
<dbReference type="Gene3D" id="2.120.10.30">
    <property type="entry name" value="TolB, C-terminal domain"/>
    <property type="match status" value="1"/>
</dbReference>
<keyword evidence="1" id="KW-0732">Signal</keyword>
<evidence type="ECO:0000259" key="2">
    <source>
        <dbReference type="Pfam" id="PF22807"/>
    </source>
</evidence>
<evidence type="ECO:0000256" key="1">
    <source>
        <dbReference type="SAM" id="SignalP"/>
    </source>
</evidence>
<dbReference type="InterPro" id="IPR011042">
    <property type="entry name" value="6-blade_b-propeller_TolB-like"/>
</dbReference>
<gene>
    <name evidence="3" type="ORF">FHX39_002763</name>
</gene>
<evidence type="ECO:0000313" key="3">
    <source>
        <dbReference type="EMBL" id="MBB3327819.1"/>
    </source>
</evidence>
<dbReference type="AlphaFoldDB" id="A0A7W5JWW1"/>
<dbReference type="SUPFAM" id="SSF50952">
    <property type="entry name" value="Soluble quinoprotein glucose dehydrogenase"/>
    <property type="match status" value="1"/>
</dbReference>
<dbReference type="PANTHER" id="PTHR19328">
    <property type="entry name" value="HEDGEHOG-INTERACTING PROTEIN"/>
    <property type="match status" value="1"/>
</dbReference>
<dbReference type="PANTHER" id="PTHR19328:SF53">
    <property type="entry name" value="MEMBRANE PROTEIN"/>
    <property type="match status" value="1"/>
</dbReference>
<dbReference type="InterPro" id="IPR011041">
    <property type="entry name" value="Quinoprot_gluc/sorb_DH_b-prop"/>
</dbReference>